<keyword evidence="3" id="KW-0547">Nucleotide-binding</keyword>
<dbReference type="InterPro" id="IPR016181">
    <property type="entry name" value="Acyl_CoA_acyltransferase"/>
</dbReference>
<evidence type="ECO:0000256" key="2">
    <source>
        <dbReference type="ARBA" id="ARBA00022598"/>
    </source>
</evidence>
<name>A0A2R8AGZ8_9RHOB</name>
<dbReference type="Gene3D" id="3.40.630.30">
    <property type="match status" value="1"/>
</dbReference>
<keyword evidence="4" id="KW-0067">ATP-binding</keyword>
<keyword evidence="1" id="KW-0816">Tricarboxylic acid cycle</keyword>
<dbReference type="InterPro" id="IPR016102">
    <property type="entry name" value="Succinyl-CoA_synth-like"/>
</dbReference>
<gene>
    <name evidence="7" type="primary">sucD_1</name>
    <name evidence="7" type="ORF">ALP8811_00340</name>
</gene>
<evidence type="ECO:0000256" key="1">
    <source>
        <dbReference type="ARBA" id="ARBA00022532"/>
    </source>
</evidence>
<dbReference type="PANTHER" id="PTHR43334:SF1">
    <property type="entry name" value="3-HYDROXYPROPIONATE--COA LIGASE [ADP-FORMING]"/>
    <property type="match status" value="1"/>
</dbReference>
<dbReference type="FunFam" id="3.30.1490.20:FF:000020">
    <property type="entry name" value="Protein lysine acetyltransferase"/>
    <property type="match status" value="1"/>
</dbReference>
<feature type="domain" description="N-acetyltransferase" evidence="6">
    <location>
        <begin position="738"/>
        <end position="893"/>
    </location>
</feature>
<keyword evidence="8" id="KW-1185">Reference proteome</keyword>
<dbReference type="GO" id="GO:0043758">
    <property type="term" value="F:acetate-CoA ligase (ADP-forming) activity"/>
    <property type="evidence" value="ECO:0007669"/>
    <property type="project" value="InterPro"/>
</dbReference>
<dbReference type="Pfam" id="PF00583">
    <property type="entry name" value="Acetyltransf_1"/>
    <property type="match status" value="1"/>
</dbReference>
<dbReference type="SMART" id="SM00881">
    <property type="entry name" value="CoA_binding"/>
    <property type="match status" value="1"/>
</dbReference>
<dbReference type="CDD" id="cd04301">
    <property type="entry name" value="NAT_SF"/>
    <property type="match status" value="1"/>
</dbReference>
<dbReference type="PROSITE" id="PS51186">
    <property type="entry name" value="GNAT"/>
    <property type="match status" value="1"/>
</dbReference>
<keyword evidence="2 7" id="KW-0436">Ligase</keyword>
<evidence type="ECO:0000313" key="7">
    <source>
        <dbReference type="EMBL" id="SPF75353.1"/>
    </source>
</evidence>
<dbReference type="InterPro" id="IPR043938">
    <property type="entry name" value="Ligase_CoA_dom"/>
</dbReference>
<dbReference type="SUPFAM" id="SSF52210">
    <property type="entry name" value="Succinyl-CoA synthetase domains"/>
    <property type="match status" value="2"/>
</dbReference>
<dbReference type="Gene3D" id="3.40.50.720">
    <property type="entry name" value="NAD(P)-binding Rossmann-like Domain"/>
    <property type="match status" value="1"/>
</dbReference>
<dbReference type="EMBL" id="OMOI01000001">
    <property type="protein sequence ID" value="SPF75353.1"/>
    <property type="molecule type" value="Genomic_DNA"/>
</dbReference>
<comment type="similarity">
    <text evidence="5">In the N-terminal section; belongs to the acetate CoA ligase alpha subunit family.</text>
</comment>
<dbReference type="EC" id="6.2.1.5" evidence="7"/>
<dbReference type="SUPFAM" id="SSF55729">
    <property type="entry name" value="Acyl-CoA N-acyltransferases (Nat)"/>
    <property type="match status" value="1"/>
</dbReference>
<protein>
    <submittedName>
        <fullName evidence="7">Succinate--CoA ligase [ADP-forming] subunit alpha</fullName>
        <ecNumber evidence="7">6.2.1.5</ecNumber>
    </submittedName>
</protein>
<dbReference type="SUPFAM" id="SSF56059">
    <property type="entry name" value="Glutathione synthetase ATP-binding domain-like"/>
    <property type="match status" value="1"/>
</dbReference>
<dbReference type="OrthoDB" id="9807426at2"/>
<dbReference type="GO" id="GO:0004775">
    <property type="term" value="F:succinate-CoA ligase (ADP-forming) activity"/>
    <property type="evidence" value="ECO:0007669"/>
    <property type="project" value="UniProtKB-EC"/>
</dbReference>
<dbReference type="Proteomes" id="UP000244911">
    <property type="component" value="Unassembled WGS sequence"/>
</dbReference>
<sequence length="893" mass="95582">MDKSPLTPLFDPTSVAVFGASPSGDSVGAMAWRNLVAGEFEGTLYPINPKHKSIGDATCYRRITDLPDEVDLAVIATPAHTVPGIMRDCAEAGVKSAIILSAGFGEGDGRGKDLEAQVVAAARKGGIRFMGPNCVGLVRPWLGLDASFLRSDPPKGRLAFVSQSGALVSAIADWAGPHHSGFSAMVSLGNSTNIDFGDVLDFLAMDPRTDAILLYIEGIKDAQNFMSALRRASRLKPVIVLKSGRHATSSQAAHTHTGALIGSDDVFDAALERAGAVRVGTLGQLFAAAEILANTRKVNGDRLCIITNGGGSGVLAADRAGDLDIALPPLSDATKAKLDKVLPAFWSHANPVDILGDADPATYAAAVKAALADPDNDGVLVMLTPQAMTDAVATAQAVVDALPRRRKKPVLACWLGEPSVEEGRAILSKAGVPDFQTPERAVEGFSYLVQHRRNRKLALEVPRARAFEKGLDLDGARLIIASALSDGRKMLSDTESKALLKAFNIPVNMTIEATTHSQALVAAESVGYPVAMKIASPDITHKTNVGGVRVNVAHATSVSRVFHELVKSAKAARPEAQINGITVEPMANLKDPRELVIGASRDPVFGPTVLFGAGGTMVEVMKDSAVALPPLNAVLSERLINKTRVSKALESFRDAAPVDRDALVDVLKRVSIIVSELPEITELDINPLFASPDGVLAVDARISVQRAPAKDGPYDHMAIHPYPRHLARETFLSDGTLLVIRPIRPEDAEYLQSFMRDLSPEAKKMRFMGSVNELSPEMLAQFSAIDYRREMALGAMAEIDGKDVLVGVARYVINPDQKSCEFAIVVSDRIQHQGLGTRLMKGLFSAAQHHGLDVIEGTVLKKNDPMLRLMKELGFSQRPDPDDRDVVIVERWL</sequence>
<evidence type="ECO:0000256" key="4">
    <source>
        <dbReference type="ARBA" id="ARBA00022840"/>
    </source>
</evidence>
<organism evidence="7 8">
    <name type="scientific">Aliiroseovarius pelagivivens</name>
    <dbReference type="NCBI Taxonomy" id="1639690"/>
    <lineage>
        <taxon>Bacteria</taxon>
        <taxon>Pseudomonadati</taxon>
        <taxon>Pseudomonadota</taxon>
        <taxon>Alphaproteobacteria</taxon>
        <taxon>Rhodobacterales</taxon>
        <taxon>Paracoccaceae</taxon>
        <taxon>Aliiroseovarius</taxon>
    </lineage>
</organism>
<dbReference type="InterPro" id="IPR003781">
    <property type="entry name" value="CoA-bd"/>
</dbReference>
<dbReference type="InterPro" id="IPR000182">
    <property type="entry name" value="GNAT_dom"/>
</dbReference>
<dbReference type="Gene3D" id="3.30.1490.20">
    <property type="entry name" value="ATP-grasp fold, A domain"/>
    <property type="match status" value="1"/>
</dbReference>
<dbReference type="Pfam" id="PF13549">
    <property type="entry name" value="ATP-grasp_5"/>
    <property type="match status" value="1"/>
</dbReference>
<dbReference type="InterPro" id="IPR013815">
    <property type="entry name" value="ATP_grasp_subdomain_1"/>
</dbReference>
<dbReference type="Gene3D" id="3.30.470.20">
    <property type="entry name" value="ATP-grasp fold, B domain"/>
    <property type="match status" value="1"/>
</dbReference>
<accession>A0A2R8AGZ8</accession>
<dbReference type="Pfam" id="PF19045">
    <property type="entry name" value="Ligase_CoA_2"/>
    <property type="match status" value="1"/>
</dbReference>
<dbReference type="GO" id="GO:0016747">
    <property type="term" value="F:acyltransferase activity, transferring groups other than amino-acyl groups"/>
    <property type="evidence" value="ECO:0007669"/>
    <property type="project" value="InterPro"/>
</dbReference>
<dbReference type="Pfam" id="PF13607">
    <property type="entry name" value="Succ_CoA_lig"/>
    <property type="match status" value="1"/>
</dbReference>
<reference evidence="7 8" key="1">
    <citation type="submission" date="2018-03" db="EMBL/GenBank/DDBJ databases">
        <authorList>
            <person name="Keele B.F."/>
        </authorList>
    </citation>
    <scope>NUCLEOTIDE SEQUENCE [LARGE SCALE GENOMIC DNA]</scope>
    <source>
        <strain evidence="7 8">CECT 8811</strain>
    </source>
</reference>
<dbReference type="SUPFAM" id="SSF51735">
    <property type="entry name" value="NAD(P)-binding Rossmann-fold domains"/>
    <property type="match status" value="1"/>
</dbReference>
<evidence type="ECO:0000256" key="5">
    <source>
        <dbReference type="ARBA" id="ARBA00060888"/>
    </source>
</evidence>
<dbReference type="PANTHER" id="PTHR43334">
    <property type="entry name" value="ACETATE--COA LIGASE [ADP-FORMING]"/>
    <property type="match status" value="1"/>
</dbReference>
<dbReference type="Pfam" id="PF13380">
    <property type="entry name" value="CoA_binding_2"/>
    <property type="match status" value="1"/>
</dbReference>
<dbReference type="Gene3D" id="3.40.50.261">
    <property type="entry name" value="Succinyl-CoA synthetase domains"/>
    <property type="match status" value="2"/>
</dbReference>
<evidence type="ECO:0000313" key="8">
    <source>
        <dbReference type="Proteomes" id="UP000244911"/>
    </source>
</evidence>
<dbReference type="RefSeq" id="WP_108855463.1">
    <property type="nucleotide sequence ID" value="NZ_OMOI01000001.1"/>
</dbReference>
<dbReference type="GO" id="GO:0005524">
    <property type="term" value="F:ATP binding"/>
    <property type="evidence" value="ECO:0007669"/>
    <property type="project" value="UniProtKB-KW"/>
</dbReference>
<proteinExistence type="inferred from homology"/>
<evidence type="ECO:0000259" key="6">
    <source>
        <dbReference type="PROSITE" id="PS51186"/>
    </source>
</evidence>
<dbReference type="InterPro" id="IPR032875">
    <property type="entry name" value="Succ_CoA_lig_flav_dom"/>
</dbReference>
<dbReference type="InterPro" id="IPR036291">
    <property type="entry name" value="NAD(P)-bd_dom_sf"/>
</dbReference>
<dbReference type="AlphaFoldDB" id="A0A2R8AGZ8"/>
<dbReference type="GO" id="GO:0006099">
    <property type="term" value="P:tricarboxylic acid cycle"/>
    <property type="evidence" value="ECO:0007669"/>
    <property type="project" value="UniProtKB-KW"/>
</dbReference>
<dbReference type="InterPro" id="IPR051538">
    <property type="entry name" value="Acyl-CoA_Synth/Transferase"/>
</dbReference>
<evidence type="ECO:0000256" key="3">
    <source>
        <dbReference type="ARBA" id="ARBA00022741"/>
    </source>
</evidence>